<dbReference type="SUPFAM" id="SSF53474">
    <property type="entry name" value="alpha/beta-Hydrolases"/>
    <property type="match status" value="1"/>
</dbReference>
<name>A0A6J7GTJ8_9ZZZZ</name>
<dbReference type="PRINTS" id="PR00862">
    <property type="entry name" value="PROLIGOPTASE"/>
</dbReference>
<dbReference type="GO" id="GO:0008239">
    <property type="term" value="F:dipeptidyl-peptidase activity"/>
    <property type="evidence" value="ECO:0007669"/>
    <property type="project" value="TreeGrafter"/>
</dbReference>
<sequence>MQPKVFPVADSQTVVVFPTGYEHGSRALPVIMSPYGGPHARMVVASGLAFGSTQWLADQGFAVVVADGRGTPGRGPAWDRTVKGDLATVILEDQVSALAATVAAYPGSLDPTRVGIRGWSFGGYLAALAVLRRPDVFHAAVAGAPVTEWRLYDTAYTERYLGHPDEDPAAYERSSLLPLAANLERPLLLVHGLADDNVVMAHTLQLSGVLLAAGKQHSVLPLSGVTHMTPQEIIAENLLLAELDFFREHLKV</sequence>
<reference evidence="2" key="1">
    <citation type="submission" date="2020-05" db="EMBL/GenBank/DDBJ databases">
        <authorList>
            <person name="Chiriac C."/>
            <person name="Salcher M."/>
            <person name="Ghai R."/>
            <person name="Kavagutti S V."/>
        </authorList>
    </citation>
    <scope>NUCLEOTIDE SEQUENCE</scope>
</reference>
<protein>
    <submittedName>
        <fullName evidence="2">Unannotated protein</fullName>
    </submittedName>
</protein>
<evidence type="ECO:0000313" key="2">
    <source>
        <dbReference type="EMBL" id="CAB4911797.1"/>
    </source>
</evidence>
<dbReference type="Pfam" id="PF00326">
    <property type="entry name" value="Peptidase_S9"/>
    <property type="match status" value="1"/>
</dbReference>
<dbReference type="InterPro" id="IPR050278">
    <property type="entry name" value="Serine_Prot_S9B/DPPIV"/>
</dbReference>
<dbReference type="AlphaFoldDB" id="A0A6J7GTJ8"/>
<dbReference type="GO" id="GO:0006508">
    <property type="term" value="P:proteolysis"/>
    <property type="evidence" value="ECO:0007669"/>
    <property type="project" value="InterPro"/>
</dbReference>
<dbReference type="InterPro" id="IPR001375">
    <property type="entry name" value="Peptidase_S9_cat"/>
</dbReference>
<organism evidence="2">
    <name type="scientific">freshwater metagenome</name>
    <dbReference type="NCBI Taxonomy" id="449393"/>
    <lineage>
        <taxon>unclassified sequences</taxon>
        <taxon>metagenomes</taxon>
        <taxon>ecological metagenomes</taxon>
    </lineage>
</organism>
<dbReference type="GO" id="GO:0004252">
    <property type="term" value="F:serine-type endopeptidase activity"/>
    <property type="evidence" value="ECO:0007669"/>
    <property type="project" value="InterPro"/>
</dbReference>
<accession>A0A6J7GTJ8</accession>
<dbReference type="EMBL" id="CAFBMR010000025">
    <property type="protein sequence ID" value="CAB4911797.1"/>
    <property type="molecule type" value="Genomic_DNA"/>
</dbReference>
<feature type="domain" description="Peptidase S9 prolyl oligopeptidase catalytic" evidence="1">
    <location>
        <begin position="53"/>
        <end position="251"/>
    </location>
</feature>
<dbReference type="PANTHER" id="PTHR11731">
    <property type="entry name" value="PROTEASE FAMILY S9B,C DIPEPTIDYL-PEPTIDASE IV-RELATED"/>
    <property type="match status" value="1"/>
</dbReference>
<dbReference type="InterPro" id="IPR029058">
    <property type="entry name" value="AB_hydrolase_fold"/>
</dbReference>
<evidence type="ECO:0000259" key="1">
    <source>
        <dbReference type="Pfam" id="PF00326"/>
    </source>
</evidence>
<dbReference type="PANTHER" id="PTHR11731:SF193">
    <property type="entry name" value="DIPEPTIDYL PEPTIDASE 9"/>
    <property type="match status" value="1"/>
</dbReference>
<gene>
    <name evidence="2" type="ORF">UFOPK3610_00852</name>
</gene>
<dbReference type="Gene3D" id="3.40.50.1820">
    <property type="entry name" value="alpha/beta hydrolase"/>
    <property type="match status" value="1"/>
</dbReference>
<dbReference type="InterPro" id="IPR002470">
    <property type="entry name" value="Peptidase_S9A"/>
</dbReference>
<proteinExistence type="predicted"/>